<evidence type="ECO:0000313" key="5">
    <source>
        <dbReference type="EMBL" id="MDF8262705.1"/>
    </source>
</evidence>
<dbReference type="Gene3D" id="2.60.40.10">
    <property type="entry name" value="Immunoglobulins"/>
    <property type="match status" value="2"/>
</dbReference>
<dbReference type="PROSITE" id="PS50853">
    <property type="entry name" value="FN3"/>
    <property type="match status" value="1"/>
</dbReference>
<proteinExistence type="predicted"/>
<feature type="chain" id="PRO_5045054142" evidence="3">
    <location>
        <begin position="31"/>
        <end position="603"/>
    </location>
</feature>
<organism evidence="5 6">
    <name type="scientific">Luteipulveratus flavus</name>
    <dbReference type="NCBI Taxonomy" id="3031728"/>
    <lineage>
        <taxon>Bacteria</taxon>
        <taxon>Bacillati</taxon>
        <taxon>Actinomycetota</taxon>
        <taxon>Actinomycetes</taxon>
        <taxon>Micrococcales</taxon>
        <taxon>Dermacoccaceae</taxon>
        <taxon>Luteipulveratus</taxon>
    </lineage>
</organism>
<keyword evidence="2" id="KW-0119">Carbohydrate metabolism</keyword>
<evidence type="ECO:0000313" key="6">
    <source>
        <dbReference type="Proteomes" id="UP001528912"/>
    </source>
</evidence>
<dbReference type="InterPro" id="IPR013783">
    <property type="entry name" value="Ig-like_fold"/>
</dbReference>
<keyword evidence="1" id="KW-0378">Hydrolase</keyword>
<evidence type="ECO:0000256" key="3">
    <source>
        <dbReference type="SAM" id="SignalP"/>
    </source>
</evidence>
<dbReference type="EMBL" id="JAROAV010000001">
    <property type="protein sequence ID" value="MDF8262705.1"/>
    <property type="molecule type" value="Genomic_DNA"/>
</dbReference>
<gene>
    <name evidence="5" type="ORF">P4R38_00415</name>
</gene>
<keyword evidence="2" id="KW-0624">Polysaccharide degradation</keyword>
<sequence>MRVRRVVSSAVVAMLATAAALVGLAPASHADAATDLAAKFQQYGNTSSAWSGGDATNSVQLPDGRVLWFFADTFYGDVRSGGVRGPFDATMIRNSMVLQNGSTMSTVMGGTDAAPRSLTMPSGVSSDGDDWLWPADQMVSGGYVYKFFQHTVKTNEAPPFNFLSKGVELVKMPIASITNPSTYTKVTVPPAAQDCNNSTADRTCLLWGTDLLTVGAYTYIYGTEVVSGLEKYLHVARVPAGNLSATWEYMTATGWRADGATSSKRLMNGVQEGFSVSYIGGRYVLLTQAIDGLLAGDAVVYYSASPEGFDGSSRSRLYSTPETTTQTSRWTYEYRIVEHLSSGNQIVMSYNTNSRNIDGACANEGYWTASIYRPRFKTLTLPGTPTGGSDVAPTTPEPGSPWSLTAPAHCTSSTTAVPVPRSPALAASSGARLTMTWTQPTDPGAWNYDMQYRDVTAGQGWETPGAQGNTRTGYFFAPSPNRWDLSGLTPGHVYETRVRAGSWAGRQSAWVTSPRATAYLATPTAVTATRASSSSCRVTWTDTQPAVMWEVQERNTRTGATRVMGPIAVKDTTITFLTSDTYDYKVRSVNSTGASAWSAGDTC</sequence>
<keyword evidence="3" id="KW-0732">Signal</keyword>
<dbReference type="InterPro" id="IPR036116">
    <property type="entry name" value="FN3_sf"/>
</dbReference>
<evidence type="ECO:0000256" key="1">
    <source>
        <dbReference type="ARBA" id="ARBA00023295"/>
    </source>
</evidence>
<protein>
    <submittedName>
        <fullName evidence="5">DUF5005 domain-containing protein</fullName>
    </submittedName>
</protein>
<dbReference type="RefSeq" id="WP_277190463.1">
    <property type="nucleotide sequence ID" value="NZ_JAROAV010000001.1"/>
</dbReference>
<evidence type="ECO:0000259" key="4">
    <source>
        <dbReference type="PROSITE" id="PS50853"/>
    </source>
</evidence>
<dbReference type="Proteomes" id="UP001528912">
    <property type="component" value="Unassembled WGS sequence"/>
</dbReference>
<feature type="signal peptide" evidence="3">
    <location>
        <begin position="1"/>
        <end position="30"/>
    </location>
</feature>
<keyword evidence="1" id="KW-0326">Glycosidase</keyword>
<dbReference type="CDD" id="cd00063">
    <property type="entry name" value="FN3"/>
    <property type="match status" value="2"/>
</dbReference>
<keyword evidence="6" id="KW-1185">Reference proteome</keyword>
<name>A0ABT6C225_9MICO</name>
<dbReference type="SUPFAM" id="SSF49265">
    <property type="entry name" value="Fibronectin type III"/>
    <property type="match status" value="1"/>
</dbReference>
<evidence type="ECO:0000256" key="2">
    <source>
        <dbReference type="ARBA" id="ARBA00023326"/>
    </source>
</evidence>
<reference evidence="5 6" key="1">
    <citation type="submission" date="2023-03" db="EMBL/GenBank/DDBJ databases">
        <title>YIM 133296 draft genome.</title>
        <authorList>
            <person name="Xiong L."/>
        </authorList>
    </citation>
    <scope>NUCLEOTIDE SEQUENCE [LARGE SCALE GENOMIC DNA]</scope>
    <source>
        <strain evidence="5 6">YIM 133296</strain>
    </source>
</reference>
<dbReference type="SMART" id="SM00060">
    <property type="entry name" value="FN3"/>
    <property type="match status" value="2"/>
</dbReference>
<dbReference type="InterPro" id="IPR003961">
    <property type="entry name" value="FN3_dom"/>
</dbReference>
<comment type="caution">
    <text evidence="5">The sequence shown here is derived from an EMBL/GenBank/DDBJ whole genome shotgun (WGS) entry which is preliminary data.</text>
</comment>
<feature type="domain" description="Fibronectin type-III" evidence="4">
    <location>
        <begin position="419"/>
        <end position="525"/>
    </location>
</feature>
<accession>A0ABT6C225</accession>